<dbReference type="EMBL" id="CYGV01000491">
    <property type="protein sequence ID" value="CUA68637.1"/>
    <property type="molecule type" value="Genomic_DNA"/>
</dbReference>
<reference evidence="2 3" key="1">
    <citation type="submission" date="2015-07" db="EMBL/GenBank/DDBJ databases">
        <authorList>
            <person name="Noorani M."/>
        </authorList>
    </citation>
    <scope>NUCLEOTIDE SEQUENCE [LARGE SCALE GENOMIC DNA]</scope>
    <source>
        <strain evidence="2">BBA 69670</strain>
    </source>
</reference>
<gene>
    <name evidence="2" type="ORF">RSOLAG22IIIB_08015</name>
</gene>
<keyword evidence="3" id="KW-1185">Reference proteome</keyword>
<evidence type="ECO:0000313" key="3">
    <source>
        <dbReference type="Proteomes" id="UP000044841"/>
    </source>
</evidence>
<evidence type="ECO:0000256" key="1">
    <source>
        <dbReference type="SAM" id="SignalP"/>
    </source>
</evidence>
<feature type="signal peptide" evidence="1">
    <location>
        <begin position="1"/>
        <end position="24"/>
    </location>
</feature>
<accession>A0A0K6FRB1</accession>
<keyword evidence="1" id="KW-0732">Signal</keyword>
<organism evidence="2 3">
    <name type="scientific">Rhizoctonia solani</name>
    <dbReference type="NCBI Taxonomy" id="456999"/>
    <lineage>
        <taxon>Eukaryota</taxon>
        <taxon>Fungi</taxon>
        <taxon>Dikarya</taxon>
        <taxon>Basidiomycota</taxon>
        <taxon>Agaricomycotina</taxon>
        <taxon>Agaricomycetes</taxon>
        <taxon>Cantharellales</taxon>
        <taxon>Ceratobasidiaceae</taxon>
        <taxon>Rhizoctonia</taxon>
    </lineage>
</organism>
<dbReference type="AlphaFoldDB" id="A0A0K6FRB1"/>
<evidence type="ECO:0000313" key="2">
    <source>
        <dbReference type="EMBL" id="CUA68637.1"/>
    </source>
</evidence>
<feature type="chain" id="PRO_5005502090" evidence="1">
    <location>
        <begin position="25"/>
        <end position="162"/>
    </location>
</feature>
<protein>
    <submittedName>
        <fullName evidence="2">Uncharacterized protein</fullName>
    </submittedName>
</protein>
<name>A0A0K6FRB1_9AGAM</name>
<proteinExistence type="predicted"/>
<sequence>MFHSTLTRILAIAFVLVLGTIVRATPISVAPLTEIGTAESNVTCATQLINEGSNVSSKLRSLEESLKDENKAGTDPSETLNNITTLLQDSAMRMQNFPMCAGDLACEMTRHAGPELMHVYQIIHFEINALFETRWDDGELENSVNANLAKIGQALTYWNREW</sequence>
<dbReference type="Proteomes" id="UP000044841">
    <property type="component" value="Unassembled WGS sequence"/>
</dbReference>